<dbReference type="GO" id="GO:0003677">
    <property type="term" value="F:DNA binding"/>
    <property type="evidence" value="ECO:0007669"/>
    <property type="project" value="UniProtKB-KW"/>
</dbReference>
<dbReference type="EMBL" id="SMSE01000001">
    <property type="protein sequence ID" value="TDG15636.1"/>
    <property type="molecule type" value="Genomic_DNA"/>
</dbReference>
<reference evidence="6 7" key="1">
    <citation type="submission" date="2019-03" db="EMBL/GenBank/DDBJ databases">
        <title>Seongchinamella monodicae gen. nov., sp. nov., a novel member of the Gammaproteobacteria isolated from a tidal mudflat of beach.</title>
        <authorList>
            <person name="Yang H.G."/>
            <person name="Kang J.W."/>
            <person name="Lee S.D."/>
        </authorList>
    </citation>
    <scope>NUCLEOTIDE SEQUENCE [LARGE SCALE GENOMIC DNA]</scope>
    <source>
        <strain evidence="6 7">GH4-78</strain>
    </source>
</reference>
<dbReference type="GO" id="GO:0009307">
    <property type="term" value="P:DNA restriction-modification system"/>
    <property type="evidence" value="ECO:0007669"/>
    <property type="project" value="UniProtKB-KW"/>
</dbReference>
<protein>
    <submittedName>
        <fullName evidence="6">Restriction endonuclease subunit S</fullName>
    </submittedName>
</protein>
<dbReference type="Pfam" id="PF01420">
    <property type="entry name" value="Methylase_S"/>
    <property type="match status" value="2"/>
</dbReference>
<dbReference type="SUPFAM" id="SSF116734">
    <property type="entry name" value="DNA methylase specificity domain"/>
    <property type="match status" value="2"/>
</dbReference>
<gene>
    <name evidence="6" type="ORF">E2F43_05270</name>
</gene>
<feature type="domain" description="Type I restriction modification DNA specificity" evidence="5">
    <location>
        <begin position="14"/>
        <end position="173"/>
    </location>
</feature>
<feature type="domain" description="Type I restriction modification DNA specificity" evidence="5">
    <location>
        <begin position="210"/>
        <end position="385"/>
    </location>
</feature>
<dbReference type="AlphaFoldDB" id="A0A4R5LVZ8"/>
<keyword evidence="6" id="KW-0378">Hydrolase</keyword>
<keyword evidence="7" id="KW-1185">Reference proteome</keyword>
<dbReference type="RefSeq" id="WP_133210287.1">
    <property type="nucleotide sequence ID" value="NZ_SMSE01000001.1"/>
</dbReference>
<dbReference type="OrthoDB" id="5677527at2"/>
<keyword evidence="6" id="KW-0540">Nuclease</keyword>
<keyword evidence="3" id="KW-0238">DNA-binding</keyword>
<dbReference type="PANTHER" id="PTHR30408:SF13">
    <property type="entry name" value="TYPE I RESTRICTION ENZYME HINDI SPECIFICITY SUBUNIT"/>
    <property type="match status" value="1"/>
</dbReference>
<organism evidence="6 7">
    <name type="scientific">Seongchinamella unica</name>
    <dbReference type="NCBI Taxonomy" id="2547392"/>
    <lineage>
        <taxon>Bacteria</taxon>
        <taxon>Pseudomonadati</taxon>
        <taxon>Pseudomonadota</taxon>
        <taxon>Gammaproteobacteria</taxon>
        <taxon>Cellvibrionales</taxon>
        <taxon>Halieaceae</taxon>
        <taxon>Seongchinamella</taxon>
    </lineage>
</organism>
<keyword evidence="6" id="KW-0255">Endonuclease</keyword>
<dbReference type="CDD" id="cd17273">
    <property type="entry name" value="RMtype1_S_EcoJA69PI-TRD1-CR1_like"/>
    <property type="match status" value="1"/>
</dbReference>
<dbReference type="GO" id="GO:0004519">
    <property type="term" value="F:endonuclease activity"/>
    <property type="evidence" value="ECO:0007669"/>
    <property type="project" value="UniProtKB-KW"/>
</dbReference>
<accession>A0A4R5LVZ8</accession>
<dbReference type="Gene3D" id="1.10.287.1120">
    <property type="entry name" value="Bipartite methylase S protein"/>
    <property type="match status" value="1"/>
</dbReference>
<dbReference type="Gene3D" id="3.90.220.20">
    <property type="entry name" value="DNA methylase specificity domains"/>
    <property type="match status" value="2"/>
</dbReference>
<proteinExistence type="inferred from homology"/>
<evidence type="ECO:0000256" key="1">
    <source>
        <dbReference type="ARBA" id="ARBA00010923"/>
    </source>
</evidence>
<dbReference type="InterPro" id="IPR044946">
    <property type="entry name" value="Restrct_endonuc_typeI_TRD_sf"/>
</dbReference>
<comment type="similarity">
    <text evidence="1">Belongs to the type-I restriction system S methylase family.</text>
</comment>
<dbReference type="CDD" id="cd17254">
    <property type="entry name" value="RMtype1_S_FclI-TRD1-CR1_like"/>
    <property type="match status" value="1"/>
</dbReference>
<evidence type="ECO:0000256" key="4">
    <source>
        <dbReference type="SAM" id="Coils"/>
    </source>
</evidence>
<evidence type="ECO:0000313" key="7">
    <source>
        <dbReference type="Proteomes" id="UP000295554"/>
    </source>
</evidence>
<dbReference type="PANTHER" id="PTHR30408">
    <property type="entry name" value="TYPE-1 RESTRICTION ENZYME ECOKI SPECIFICITY PROTEIN"/>
    <property type="match status" value="1"/>
</dbReference>
<sequence>MKSGYKQTEVGVTPEDWEVKSVGDVCKLINGRGFKPYEWKSTGLPIIRIQNLNGSKDFNYFDGLYAKKLEVESGQLLFAWSGSRGTSFGPHIWKGPIGLLNYHTWKVQIYESQICKDFFLYALKQLTKYIEDRAHGASALVHTQKWEMEAFKFPMPASAAEQHAIADALSDVEVLLGALDRLIAKKRDLKQAAIQQLLTGQTRLPGYHGEWKVKRLDQLAEIRSGGTPSTTVAHFWDGDIPWCTPTDITSLGGRKYLSGTTRLITKLGLNSSSAEMIPARSIIMTSRATIGECAINQIAVSTNQGFKNFVPNETTDVEFLYYLLTTQKAQFVGLCGGSTFLEIGKAQLTVFQVRLPNDKDEQIAISTILSDMDDEINALEQRRNKTRAIKQGMMQELLTGKTRLVDPIQAKAAEC</sequence>
<dbReference type="Proteomes" id="UP000295554">
    <property type="component" value="Unassembled WGS sequence"/>
</dbReference>
<keyword evidence="2" id="KW-0680">Restriction system</keyword>
<name>A0A4R5LVZ8_9GAMM</name>
<evidence type="ECO:0000259" key="5">
    <source>
        <dbReference type="Pfam" id="PF01420"/>
    </source>
</evidence>
<evidence type="ECO:0000256" key="3">
    <source>
        <dbReference type="ARBA" id="ARBA00023125"/>
    </source>
</evidence>
<keyword evidence="4" id="KW-0175">Coiled coil</keyword>
<feature type="coiled-coil region" evidence="4">
    <location>
        <begin position="369"/>
        <end position="396"/>
    </location>
</feature>
<dbReference type="InterPro" id="IPR052021">
    <property type="entry name" value="Type-I_RS_S_subunit"/>
</dbReference>
<evidence type="ECO:0000256" key="2">
    <source>
        <dbReference type="ARBA" id="ARBA00022747"/>
    </source>
</evidence>
<evidence type="ECO:0000313" key="6">
    <source>
        <dbReference type="EMBL" id="TDG15636.1"/>
    </source>
</evidence>
<comment type="caution">
    <text evidence="6">The sequence shown here is derived from an EMBL/GenBank/DDBJ whole genome shotgun (WGS) entry which is preliminary data.</text>
</comment>
<dbReference type="InterPro" id="IPR000055">
    <property type="entry name" value="Restrct_endonuc_typeI_TRD"/>
</dbReference>